<name>A0A2L2XGL4_9FIRM</name>
<evidence type="ECO:0000313" key="2">
    <source>
        <dbReference type="Proteomes" id="UP000239549"/>
    </source>
</evidence>
<protein>
    <submittedName>
        <fullName evidence="1">Uncharacterized protein</fullName>
    </submittedName>
</protein>
<dbReference type="OrthoDB" id="2084326at2"/>
<organism evidence="1 2">
    <name type="scientific">Desulfocucumis palustris</name>
    <dbReference type="NCBI Taxonomy" id="1898651"/>
    <lineage>
        <taxon>Bacteria</taxon>
        <taxon>Bacillati</taxon>
        <taxon>Bacillota</taxon>
        <taxon>Clostridia</taxon>
        <taxon>Eubacteriales</taxon>
        <taxon>Desulfocucumaceae</taxon>
        <taxon>Desulfocucumis</taxon>
    </lineage>
</organism>
<keyword evidence="2" id="KW-1185">Reference proteome</keyword>
<accession>A0A2L2XGL4</accession>
<evidence type="ECO:0000313" key="1">
    <source>
        <dbReference type="EMBL" id="GBF33356.1"/>
    </source>
</evidence>
<comment type="caution">
    <text evidence="1">The sequence shown here is derived from an EMBL/GenBank/DDBJ whole genome shotgun (WGS) entry which is preliminary data.</text>
</comment>
<dbReference type="RefSeq" id="WP_104371763.1">
    <property type="nucleotide sequence ID" value="NZ_BFAV01000096.1"/>
</dbReference>
<proteinExistence type="predicted"/>
<gene>
    <name evidence="1" type="ORF">DCCM_2457</name>
</gene>
<dbReference type="EMBL" id="BFAV01000096">
    <property type="protein sequence ID" value="GBF33356.1"/>
    <property type="molecule type" value="Genomic_DNA"/>
</dbReference>
<dbReference type="AlphaFoldDB" id="A0A2L2XGL4"/>
<reference evidence="2" key="1">
    <citation type="submission" date="2018-02" db="EMBL/GenBank/DDBJ databases">
        <title>Genome sequence of Desulfocucumis palustris strain NAW-5.</title>
        <authorList>
            <person name="Watanabe M."/>
            <person name="Kojima H."/>
            <person name="Fukui M."/>
        </authorList>
    </citation>
    <scope>NUCLEOTIDE SEQUENCE [LARGE SCALE GENOMIC DNA]</scope>
    <source>
        <strain evidence="2">NAW-5</strain>
    </source>
</reference>
<sequence length="102" mass="11612">MPYKDPDKKREYMREYQRMRKTGIPMTDKTTGKSLNPEDIQNARGLLVLLSETMADVVAAKADTLSKARVIGYLVSIGLKAVETAELAARIDELEEQLRRYH</sequence>
<dbReference type="Proteomes" id="UP000239549">
    <property type="component" value="Unassembled WGS sequence"/>
</dbReference>